<keyword evidence="6 9" id="KW-0812">Transmembrane</keyword>
<evidence type="ECO:0000256" key="10">
    <source>
        <dbReference type="RuleBase" id="RU363054"/>
    </source>
</evidence>
<dbReference type="InterPro" id="IPR035906">
    <property type="entry name" value="MetI-like_sf"/>
</dbReference>
<dbReference type="GO" id="GO:0005315">
    <property type="term" value="F:phosphate transmembrane transporter activity"/>
    <property type="evidence" value="ECO:0007669"/>
    <property type="project" value="InterPro"/>
</dbReference>
<dbReference type="PROSITE" id="PS50928">
    <property type="entry name" value="ABC_TM1"/>
    <property type="match status" value="1"/>
</dbReference>
<evidence type="ECO:0000256" key="3">
    <source>
        <dbReference type="ARBA" id="ARBA00022448"/>
    </source>
</evidence>
<proteinExistence type="inferred from homology"/>
<dbReference type="Gene3D" id="1.10.3720.10">
    <property type="entry name" value="MetI-like"/>
    <property type="match status" value="1"/>
</dbReference>
<feature type="transmembrane region" description="Helical" evidence="9">
    <location>
        <begin position="254"/>
        <end position="276"/>
    </location>
</feature>
<evidence type="ECO:0000256" key="6">
    <source>
        <dbReference type="ARBA" id="ARBA00022692"/>
    </source>
</evidence>
<comment type="similarity">
    <text evidence="2 10">Belongs to the binding-protein-dependent transport system permease family. CysTW subfamily.</text>
</comment>
<comment type="function">
    <text evidence="10">Part of the binding-protein-dependent transport system for phosphate; probably responsible for the translocation of the substrate across the membrane.</text>
</comment>
<dbReference type="Pfam" id="PF00528">
    <property type="entry name" value="BPD_transp_1"/>
    <property type="match status" value="1"/>
</dbReference>
<name>A0AAW9MRA4_9FIRM</name>
<gene>
    <name evidence="12" type="primary">pstC</name>
    <name evidence="12" type="ORF">VLK81_09450</name>
</gene>
<keyword evidence="5 10" id="KW-0592">Phosphate transport</keyword>
<feature type="domain" description="ABC transmembrane type-1" evidence="11">
    <location>
        <begin position="65"/>
        <end position="273"/>
    </location>
</feature>
<dbReference type="NCBIfam" id="TIGR02138">
    <property type="entry name" value="phosphate_pstC"/>
    <property type="match status" value="1"/>
</dbReference>
<evidence type="ECO:0000256" key="8">
    <source>
        <dbReference type="ARBA" id="ARBA00023136"/>
    </source>
</evidence>
<dbReference type="PANTHER" id="PTHR30425">
    <property type="entry name" value="PHOSPHATE TRANSPORT SYSTEM PERMEASE PROTEIN PST"/>
    <property type="match status" value="1"/>
</dbReference>
<dbReference type="InterPro" id="IPR051124">
    <property type="entry name" value="Phosphate_Transport_Permease"/>
</dbReference>
<comment type="caution">
    <text evidence="10">Lacks conserved residue(s) required for the propagation of feature annotation.</text>
</comment>
<dbReference type="RefSeq" id="WP_324620521.1">
    <property type="nucleotide sequence ID" value="NZ_JAYKOT010000003.1"/>
</dbReference>
<dbReference type="AlphaFoldDB" id="A0AAW9MRA4"/>
<sequence length="282" mass="30657">MIERFFEILFLILTVVSILSVILICGFIFFRGVPAIIKIGPFNFLFGKTWKPTNNPPEFGILPMILGSIYVTLGSVIIGVPIGVLTAIFMSYFCPKKLYKPLKTALNLMAGIPSIVFGYFALMVLVPFFRSLNFGNGMNIFTASILLGIMILPTIINLSESAITAVPKSFYRGALALGVSHEKAVFEVVVPAAKSGIFSSIILGIGRSIGETMAVIMVAGNQPRIPKGIFDGVRTMTMNVVTEMNYAAGLHLEALIATGAVLFVFILIINLCFNLVNKGERY</sequence>
<keyword evidence="7 9" id="KW-1133">Transmembrane helix</keyword>
<dbReference type="GO" id="GO:0006817">
    <property type="term" value="P:phosphate ion transport"/>
    <property type="evidence" value="ECO:0007669"/>
    <property type="project" value="UniProtKB-KW"/>
</dbReference>
<keyword evidence="3 9" id="KW-0813">Transport</keyword>
<comment type="caution">
    <text evidence="12">The sequence shown here is derived from an EMBL/GenBank/DDBJ whole genome shotgun (WGS) entry which is preliminary data.</text>
</comment>
<evidence type="ECO:0000256" key="5">
    <source>
        <dbReference type="ARBA" id="ARBA00022592"/>
    </source>
</evidence>
<evidence type="ECO:0000256" key="4">
    <source>
        <dbReference type="ARBA" id="ARBA00022475"/>
    </source>
</evidence>
<dbReference type="EMBL" id="JAYKOT010000003">
    <property type="protein sequence ID" value="MEB3430208.1"/>
    <property type="molecule type" value="Genomic_DNA"/>
</dbReference>
<evidence type="ECO:0000313" key="13">
    <source>
        <dbReference type="Proteomes" id="UP001357733"/>
    </source>
</evidence>
<evidence type="ECO:0000256" key="9">
    <source>
        <dbReference type="RuleBase" id="RU363032"/>
    </source>
</evidence>
<protein>
    <recommendedName>
        <fullName evidence="10">Phosphate transport system permease protein</fullName>
    </recommendedName>
</protein>
<evidence type="ECO:0000256" key="1">
    <source>
        <dbReference type="ARBA" id="ARBA00004651"/>
    </source>
</evidence>
<feature type="transmembrane region" description="Helical" evidence="9">
    <location>
        <begin position="105"/>
        <end position="128"/>
    </location>
</feature>
<comment type="subcellular location">
    <subcellularLocation>
        <location evidence="1 9">Cell membrane</location>
        <topology evidence="1 9">Multi-pass membrane protein</topology>
    </subcellularLocation>
</comment>
<dbReference type="Proteomes" id="UP001357733">
    <property type="component" value="Unassembled WGS sequence"/>
</dbReference>
<evidence type="ECO:0000259" key="11">
    <source>
        <dbReference type="PROSITE" id="PS50928"/>
    </source>
</evidence>
<organism evidence="12 13">
    <name type="scientific">Citroniella saccharovorans</name>
    <dbReference type="NCBI Taxonomy" id="2053367"/>
    <lineage>
        <taxon>Bacteria</taxon>
        <taxon>Bacillati</taxon>
        <taxon>Bacillota</taxon>
        <taxon>Tissierellia</taxon>
        <taxon>Tissierellales</taxon>
        <taxon>Peptoniphilaceae</taxon>
        <taxon>Citroniella</taxon>
    </lineage>
</organism>
<evidence type="ECO:0000256" key="2">
    <source>
        <dbReference type="ARBA" id="ARBA00007069"/>
    </source>
</evidence>
<keyword evidence="13" id="KW-1185">Reference proteome</keyword>
<dbReference type="GO" id="GO:0005886">
    <property type="term" value="C:plasma membrane"/>
    <property type="evidence" value="ECO:0007669"/>
    <property type="project" value="UniProtKB-SubCell"/>
</dbReference>
<dbReference type="InterPro" id="IPR011864">
    <property type="entry name" value="Phosphate_PstC"/>
</dbReference>
<dbReference type="SUPFAM" id="SSF161098">
    <property type="entry name" value="MetI-like"/>
    <property type="match status" value="1"/>
</dbReference>
<dbReference type="CDD" id="cd06261">
    <property type="entry name" value="TM_PBP2"/>
    <property type="match status" value="1"/>
</dbReference>
<accession>A0AAW9MRA4</accession>
<reference evidence="12 13" key="1">
    <citation type="submission" date="2024-01" db="EMBL/GenBank/DDBJ databases">
        <title>Complete genome sequence of Citroniella saccharovorans strain M6.X9, isolated from human fecal sample.</title>
        <authorList>
            <person name="Cheng G."/>
            <person name="Westerholm M."/>
            <person name="Schnurer A."/>
        </authorList>
    </citation>
    <scope>NUCLEOTIDE SEQUENCE [LARGE SCALE GENOMIC DNA]</scope>
    <source>
        <strain evidence="12 13">DSM 29873</strain>
    </source>
</reference>
<keyword evidence="4 10" id="KW-1003">Cell membrane</keyword>
<feature type="transmembrane region" description="Helical" evidence="9">
    <location>
        <begin position="7"/>
        <end position="30"/>
    </location>
</feature>
<dbReference type="PANTHER" id="PTHR30425:SF1">
    <property type="entry name" value="PHOSPHATE TRANSPORT SYSTEM PERMEASE PROTEIN PSTC"/>
    <property type="match status" value="1"/>
</dbReference>
<dbReference type="InterPro" id="IPR000515">
    <property type="entry name" value="MetI-like"/>
</dbReference>
<evidence type="ECO:0000313" key="12">
    <source>
        <dbReference type="EMBL" id="MEB3430208.1"/>
    </source>
</evidence>
<feature type="transmembrane region" description="Helical" evidence="9">
    <location>
        <begin position="140"/>
        <end position="158"/>
    </location>
</feature>
<feature type="transmembrane region" description="Helical" evidence="9">
    <location>
        <begin position="60"/>
        <end position="93"/>
    </location>
</feature>
<evidence type="ECO:0000256" key="7">
    <source>
        <dbReference type="ARBA" id="ARBA00022989"/>
    </source>
</evidence>
<keyword evidence="8 9" id="KW-0472">Membrane</keyword>